<reference evidence="1" key="1">
    <citation type="journal article" date="2020" name="mSystems">
        <title>Genome- and Community-Level Interaction Insights into Carbon Utilization and Element Cycling Functions of Hydrothermarchaeota in Hydrothermal Sediment.</title>
        <authorList>
            <person name="Zhou Z."/>
            <person name="Liu Y."/>
            <person name="Xu W."/>
            <person name="Pan J."/>
            <person name="Luo Z.H."/>
            <person name="Li M."/>
        </authorList>
    </citation>
    <scope>NUCLEOTIDE SEQUENCE [LARGE SCALE GENOMIC DNA]</scope>
    <source>
        <strain evidence="1">SpSt-1071</strain>
    </source>
</reference>
<proteinExistence type="predicted"/>
<dbReference type="AlphaFoldDB" id="A0A7C5VH98"/>
<gene>
    <name evidence="1" type="ORF">ENM28_07505</name>
</gene>
<sequence length="283" mass="31393">MLDRSRTYGFLMKGSPADTLEGWPLPGGEMSRAEVGGLTLTLWRKRQKRRPLGRLLATGQVWGTRLALALRPLSAAREERGLHRFLLEWVQVEAPGDRAVALLEAGIAFAREAADLSPRFRPEAPFPEALPPEPALYRLENGYLLAAQEVDGWASLAYAPAFPRTLPKPGAYPGHWLAWSMLFGRGEGREAWGDFEVEIKVEALEGGEDGDPVRRVEVRPTRILFEGKPLLHLSAKARSLALPSGNRGFTRQEFLAFLASVDRKVAEALREDRPEEVLLLALA</sequence>
<protein>
    <submittedName>
        <fullName evidence="1">Uncharacterized protein</fullName>
    </submittedName>
</protein>
<organism evidence="1">
    <name type="scientific">Thermus caliditerrae</name>
    <dbReference type="NCBI Taxonomy" id="1330700"/>
    <lineage>
        <taxon>Bacteria</taxon>
        <taxon>Thermotogati</taxon>
        <taxon>Deinococcota</taxon>
        <taxon>Deinococci</taxon>
        <taxon>Thermales</taxon>
        <taxon>Thermaceae</taxon>
        <taxon>Thermus</taxon>
    </lineage>
</organism>
<dbReference type="EMBL" id="DRXE01000267">
    <property type="protein sequence ID" value="HHM68530.1"/>
    <property type="molecule type" value="Genomic_DNA"/>
</dbReference>
<accession>A0A7C5VH98</accession>
<name>A0A7C5VH98_9DEIN</name>
<evidence type="ECO:0000313" key="1">
    <source>
        <dbReference type="EMBL" id="HHM68530.1"/>
    </source>
</evidence>
<comment type="caution">
    <text evidence="1">The sequence shown here is derived from an EMBL/GenBank/DDBJ whole genome shotgun (WGS) entry which is preliminary data.</text>
</comment>